<evidence type="ECO:0000313" key="7">
    <source>
        <dbReference type="RefSeq" id="XP_021848887.2"/>
    </source>
</evidence>
<dbReference type="EC" id="2.4.1.-" evidence="4"/>
<dbReference type="PANTHER" id="PTHR48047">
    <property type="entry name" value="GLYCOSYLTRANSFERASE"/>
    <property type="match status" value="1"/>
</dbReference>
<dbReference type="Gene3D" id="3.40.50.2000">
    <property type="entry name" value="Glycogen Phosphorylase B"/>
    <property type="match status" value="2"/>
</dbReference>
<keyword evidence="3" id="KW-0328">Glycosyltransferase</keyword>
<dbReference type="RefSeq" id="XP_021848887.2">
    <property type="nucleotide sequence ID" value="XM_021993195.2"/>
</dbReference>
<dbReference type="Pfam" id="PF00201">
    <property type="entry name" value="UDPGT"/>
    <property type="match status" value="1"/>
</dbReference>
<feature type="domain" description="Glycosyltransferase N-terminal" evidence="5">
    <location>
        <begin position="14"/>
        <end position="253"/>
    </location>
</feature>
<organism evidence="6 7">
    <name type="scientific">Spinacia oleracea</name>
    <name type="common">Spinach</name>
    <dbReference type="NCBI Taxonomy" id="3562"/>
    <lineage>
        <taxon>Eukaryota</taxon>
        <taxon>Viridiplantae</taxon>
        <taxon>Streptophyta</taxon>
        <taxon>Embryophyta</taxon>
        <taxon>Tracheophyta</taxon>
        <taxon>Spermatophyta</taxon>
        <taxon>Magnoliopsida</taxon>
        <taxon>eudicotyledons</taxon>
        <taxon>Gunneridae</taxon>
        <taxon>Pentapetalae</taxon>
        <taxon>Caryophyllales</taxon>
        <taxon>Chenopodiaceae</taxon>
        <taxon>Chenopodioideae</taxon>
        <taxon>Anserineae</taxon>
        <taxon>Spinacia</taxon>
    </lineage>
</organism>
<protein>
    <recommendedName>
        <fullName evidence="4">Glycosyltransferase</fullName>
        <ecNumber evidence="4">2.4.1.-</ecNumber>
    </recommendedName>
</protein>
<evidence type="ECO:0000256" key="4">
    <source>
        <dbReference type="RuleBase" id="RU362057"/>
    </source>
</evidence>
<dbReference type="InterPro" id="IPR002213">
    <property type="entry name" value="UDP_glucos_trans"/>
</dbReference>
<reference evidence="6" key="1">
    <citation type="journal article" date="2021" name="Nat. Commun.">
        <title>Genomic analyses provide insights into spinach domestication and the genetic basis of agronomic traits.</title>
        <authorList>
            <person name="Cai X."/>
            <person name="Sun X."/>
            <person name="Xu C."/>
            <person name="Sun H."/>
            <person name="Wang X."/>
            <person name="Ge C."/>
            <person name="Zhang Z."/>
            <person name="Wang Q."/>
            <person name="Fei Z."/>
            <person name="Jiao C."/>
            <person name="Wang Q."/>
        </authorList>
    </citation>
    <scope>NUCLEOTIDE SEQUENCE [LARGE SCALE GENOMIC DNA]</scope>
    <source>
        <strain evidence="6">cv. Varoflay</strain>
    </source>
</reference>
<keyword evidence="6" id="KW-1185">Reference proteome</keyword>
<reference evidence="7" key="2">
    <citation type="submission" date="2025-08" db="UniProtKB">
        <authorList>
            <consortium name="RefSeq"/>
        </authorList>
    </citation>
    <scope>IDENTIFICATION</scope>
    <source>
        <tissue evidence="7">Leaf</tissue>
    </source>
</reference>
<proteinExistence type="inferred from homology"/>
<evidence type="ECO:0000256" key="1">
    <source>
        <dbReference type="ARBA" id="ARBA00009995"/>
    </source>
</evidence>
<evidence type="ECO:0000256" key="3">
    <source>
        <dbReference type="RuleBase" id="RU003718"/>
    </source>
</evidence>
<dbReference type="KEGG" id="soe:110788569"/>
<comment type="similarity">
    <text evidence="1 3">Belongs to the UDP-glycosyltransferase family.</text>
</comment>
<dbReference type="InterPro" id="IPR035595">
    <property type="entry name" value="UDP_glycos_trans_CS"/>
</dbReference>
<accession>A0A9R0IGQ0</accession>
<dbReference type="PROSITE" id="PS00375">
    <property type="entry name" value="UDPGT"/>
    <property type="match status" value="1"/>
</dbReference>
<dbReference type="GeneID" id="110788569"/>
<dbReference type="SUPFAM" id="SSF53756">
    <property type="entry name" value="UDP-Glycosyltransferase/glycogen phosphorylase"/>
    <property type="match status" value="1"/>
</dbReference>
<dbReference type="PANTHER" id="PTHR48047:SF229">
    <property type="entry name" value="UDP-GLYCOSYLTRANSFERASE 73C3-RELATED"/>
    <property type="match status" value="1"/>
</dbReference>
<name>A0A9R0IGQ0_SPIOL</name>
<dbReference type="Proteomes" id="UP000813463">
    <property type="component" value="Chromosome 5"/>
</dbReference>
<evidence type="ECO:0000259" key="5">
    <source>
        <dbReference type="Pfam" id="PF26168"/>
    </source>
</evidence>
<dbReference type="Pfam" id="PF26168">
    <property type="entry name" value="Glyco_transf_N"/>
    <property type="match status" value="1"/>
</dbReference>
<dbReference type="AlphaFoldDB" id="A0A9R0IGQ0"/>
<gene>
    <name evidence="7" type="primary">LOC110788569</name>
</gene>
<dbReference type="CDD" id="cd03784">
    <property type="entry name" value="GT1_Gtf-like"/>
    <property type="match status" value="1"/>
</dbReference>
<evidence type="ECO:0000313" key="6">
    <source>
        <dbReference type="Proteomes" id="UP000813463"/>
    </source>
</evidence>
<dbReference type="InterPro" id="IPR058980">
    <property type="entry name" value="Glyco_transf_N"/>
</dbReference>
<sequence length="501" mass="55734">MQKLDMGLKDIQQLHFVMFPLMAPGHMIPMIDMAKLIAKHGILITIVTTPVNATRFKSSIDRAAKGGLNIRVSQLEFPWQEAGLPEGCENVDMLPSLSYAINFIQAAANLEEPMEKLLHELQPKPSCLISDFGFTWTTEVARRFNIPRIVFHGMSCCSLLSLHNMITYNVIGNLNSDTESFLVPGLPDNIELTKTQVPNAVHQAADPLRVEMREAERKAFGVVVNSFEELEPEYFKRCKEAKGKTNIWCVGPVSLCNQDELDKGERGNKAALAVDQCMKWLDLHKPKSVMYACLGSLCNVVASQVMQLAFGLEASNKPFIFALREGYSLKEVERLIEEDGFKKRVEGRGLVILGWAPQVLILTHPSVGGFLTHCGWNSTIEGISTGLPMATCPLFSEQFLNEKFVVQVLRVGVSVRVEIPTMNPGEEVRGISVEKEHVKHAVDLVMDGGKEGEEMRERASRLAKGAKRAVQESGFSDTGLKLMIQQVIQQIEKGKQEVDKE</sequence>
<keyword evidence="2 3" id="KW-0808">Transferase</keyword>
<dbReference type="GO" id="GO:0035251">
    <property type="term" value="F:UDP-glucosyltransferase activity"/>
    <property type="evidence" value="ECO:0000318"/>
    <property type="project" value="GO_Central"/>
</dbReference>
<evidence type="ECO:0000256" key="2">
    <source>
        <dbReference type="ARBA" id="ARBA00022679"/>
    </source>
</evidence>